<dbReference type="PANTHER" id="PTHR43394:SF1">
    <property type="entry name" value="ATP-BINDING CASSETTE SUB-FAMILY B MEMBER 10, MITOCHONDRIAL"/>
    <property type="match status" value="1"/>
</dbReference>
<dbReference type="InterPro" id="IPR027417">
    <property type="entry name" value="P-loop_NTPase"/>
</dbReference>
<evidence type="ECO:0000256" key="2">
    <source>
        <dbReference type="ARBA" id="ARBA00022448"/>
    </source>
</evidence>
<evidence type="ECO:0000259" key="10">
    <source>
        <dbReference type="PROSITE" id="PS50929"/>
    </source>
</evidence>
<evidence type="ECO:0000259" key="9">
    <source>
        <dbReference type="PROSITE" id="PS50893"/>
    </source>
</evidence>
<keyword evidence="4" id="KW-0547">Nucleotide-binding</keyword>
<dbReference type="Pfam" id="PF00005">
    <property type="entry name" value="ABC_tran"/>
    <property type="match status" value="1"/>
</dbReference>
<keyword evidence="3 8" id="KW-0812">Transmembrane</keyword>
<dbReference type="InterPro" id="IPR011527">
    <property type="entry name" value="ABC1_TM_dom"/>
</dbReference>
<evidence type="ECO:0000256" key="7">
    <source>
        <dbReference type="ARBA" id="ARBA00023136"/>
    </source>
</evidence>
<dbReference type="PATRIC" id="fig|755172.3.peg.1839"/>
<feature type="transmembrane region" description="Helical" evidence="8">
    <location>
        <begin position="21"/>
        <end position="45"/>
    </location>
</feature>
<organism evidence="11 12">
    <name type="scientific">Aedoeadaptatus coxii</name>
    <dbReference type="NCBI Taxonomy" id="755172"/>
    <lineage>
        <taxon>Bacteria</taxon>
        <taxon>Bacillati</taxon>
        <taxon>Bacillota</taxon>
        <taxon>Tissierellia</taxon>
        <taxon>Tissierellales</taxon>
        <taxon>Peptoniphilaceae</taxon>
        <taxon>Aedoeadaptatus</taxon>
    </lineage>
</organism>
<keyword evidence="6 8" id="KW-1133">Transmembrane helix</keyword>
<dbReference type="SUPFAM" id="SSF90123">
    <property type="entry name" value="ABC transporter transmembrane region"/>
    <property type="match status" value="1"/>
</dbReference>
<evidence type="ECO:0000313" key="12">
    <source>
        <dbReference type="Proteomes" id="UP000070442"/>
    </source>
</evidence>
<dbReference type="FunFam" id="3.40.50.300:FF:000287">
    <property type="entry name" value="Multidrug ABC transporter ATP-binding protein"/>
    <property type="match status" value="1"/>
</dbReference>
<feature type="transmembrane region" description="Helical" evidence="8">
    <location>
        <begin position="160"/>
        <end position="176"/>
    </location>
</feature>
<evidence type="ECO:0000256" key="4">
    <source>
        <dbReference type="ARBA" id="ARBA00022741"/>
    </source>
</evidence>
<feature type="domain" description="ABC transmembrane type-1" evidence="10">
    <location>
        <begin position="21"/>
        <end position="294"/>
    </location>
</feature>
<dbReference type="InterPro" id="IPR003593">
    <property type="entry name" value="AAA+_ATPase"/>
</dbReference>
<dbReference type="Gene3D" id="1.20.1560.10">
    <property type="entry name" value="ABC transporter type 1, transmembrane domain"/>
    <property type="match status" value="1"/>
</dbReference>
<feature type="domain" description="ABC transporter" evidence="9">
    <location>
        <begin position="338"/>
        <end position="571"/>
    </location>
</feature>
<dbReference type="GO" id="GO:0016887">
    <property type="term" value="F:ATP hydrolysis activity"/>
    <property type="evidence" value="ECO:0007669"/>
    <property type="project" value="InterPro"/>
</dbReference>
<dbReference type="GO" id="GO:0005524">
    <property type="term" value="F:ATP binding"/>
    <property type="evidence" value="ECO:0007669"/>
    <property type="project" value="UniProtKB-KW"/>
</dbReference>
<dbReference type="InterPro" id="IPR036640">
    <property type="entry name" value="ABC1_TM_sf"/>
</dbReference>
<dbReference type="GO" id="GO:0015421">
    <property type="term" value="F:ABC-type oligopeptide transporter activity"/>
    <property type="evidence" value="ECO:0007669"/>
    <property type="project" value="TreeGrafter"/>
</dbReference>
<dbReference type="PROSITE" id="PS50929">
    <property type="entry name" value="ABC_TM1F"/>
    <property type="match status" value="1"/>
</dbReference>
<evidence type="ECO:0000256" key="3">
    <source>
        <dbReference type="ARBA" id="ARBA00022692"/>
    </source>
</evidence>
<reference evidence="12" key="1">
    <citation type="submission" date="2016-01" db="EMBL/GenBank/DDBJ databases">
        <authorList>
            <person name="Mitreva M."/>
            <person name="Pepin K.H."/>
            <person name="Mihindukulasuriya K.A."/>
            <person name="Fulton R."/>
            <person name="Fronick C."/>
            <person name="O'Laughlin M."/>
            <person name="Miner T."/>
            <person name="Herter B."/>
            <person name="Rosa B.A."/>
            <person name="Cordes M."/>
            <person name="Tomlinson C."/>
            <person name="Wollam A."/>
            <person name="Palsikar V.B."/>
            <person name="Mardis E.R."/>
            <person name="Wilson R.K."/>
        </authorList>
    </citation>
    <scope>NUCLEOTIDE SEQUENCE [LARGE SCALE GENOMIC DNA]</scope>
    <source>
        <strain evidence="12">DNF00729</strain>
    </source>
</reference>
<dbReference type="GO" id="GO:0005886">
    <property type="term" value="C:plasma membrane"/>
    <property type="evidence" value="ECO:0007669"/>
    <property type="project" value="UniProtKB-SubCell"/>
</dbReference>
<dbReference type="STRING" id="755172.HMPREF1863_01883"/>
<evidence type="ECO:0000256" key="8">
    <source>
        <dbReference type="SAM" id="Phobius"/>
    </source>
</evidence>
<dbReference type="Gene3D" id="3.40.50.300">
    <property type="entry name" value="P-loop containing nucleotide triphosphate hydrolases"/>
    <property type="match status" value="1"/>
</dbReference>
<dbReference type="OrthoDB" id="9762778at2"/>
<dbReference type="InterPro" id="IPR003439">
    <property type="entry name" value="ABC_transporter-like_ATP-bd"/>
</dbReference>
<evidence type="ECO:0000256" key="1">
    <source>
        <dbReference type="ARBA" id="ARBA00004651"/>
    </source>
</evidence>
<dbReference type="SMART" id="SM00382">
    <property type="entry name" value="AAA"/>
    <property type="match status" value="1"/>
</dbReference>
<dbReference type="CDD" id="cd07346">
    <property type="entry name" value="ABC_6TM_exporters"/>
    <property type="match status" value="1"/>
</dbReference>
<dbReference type="RefSeq" id="WP_034439153.1">
    <property type="nucleotide sequence ID" value="NZ_CAIJCT010000016.1"/>
</dbReference>
<keyword evidence="5 11" id="KW-0067">ATP-binding</keyword>
<dbReference type="InterPro" id="IPR017871">
    <property type="entry name" value="ABC_transporter-like_CS"/>
</dbReference>
<comment type="subcellular location">
    <subcellularLocation>
        <location evidence="1">Cell membrane</location>
        <topology evidence="1">Multi-pass membrane protein</topology>
    </subcellularLocation>
</comment>
<protein>
    <submittedName>
        <fullName evidence="11">ABC transporter, ATP-binding protein</fullName>
    </submittedName>
</protein>
<dbReference type="PROSITE" id="PS50893">
    <property type="entry name" value="ABC_TRANSPORTER_2"/>
    <property type="match status" value="1"/>
</dbReference>
<dbReference type="AlphaFoldDB" id="A0A134AAG2"/>
<proteinExistence type="predicted"/>
<keyword evidence="2" id="KW-0813">Transport</keyword>
<feature type="transmembrane region" description="Helical" evidence="8">
    <location>
        <begin position="249"/>
        <end position="268"/>
    </location>
</feature>
<evidence type="ECO:0000256" key="5">
    <source>
        <dbReference type="ARBA" id="ARBA00022840"/>
    </source>
</evidence>
<keyword evidence="7 8" id="KW-0472">Membrane</keyword>
<dbReference type="SUPFAM" id="SSF52540">
    <property type="entry name" value="P-loop containing nucleoside triphosphate hydrolases"/>
    <property type="match status" value="1"/>
</dbReference>
<dbReference type="PANTHER" id="PTHR43394">
    <property type="entry name" value="ATP-DEPENDENT PERMEASE MDL1, MITOCHONDRIAL"/>
    <property type="match status" value="1"/>
</dbReference>
<keyword evidence="12" id="KW-1185">Reference proteome</keyword>
<name>A0A134AAG2_9FIRM</name>
<evidence type="ECO:0000313" key="11">
    <source>
        <dbReference type="EMBL" id="KXB64711.1"/>
    </source>
</evidence>
<feature type="transmembrane region" description="Helical" evidence="8">
    <location>
        <begin position="57"/>
        <end position="77"/>
    </location>
</feature>
<feature type="transmembrane region" description="Helical" evidence="8">
    <location>
        <begin position="135"/>
        <end position="154"/>
    </location>
</feature>
<gene>
    <name evidence="11" type="ORF">HMPREF1863_01883</name>
</gene>
<accession>A0A134AAG2</accession>
<dbReference type="Pfam" id="PF00664">
    <property type="entry name" value="ABC_membrane"/>
    <property type="match status" value="1"/>
</dbReference>
<dbReference type="EMBL" id="LSDG01000047">
    <property type="protein sequence ID" value="KXB64711.1"/>
    <property type="molecule type" value="Genomic_DNA"/>
</dbReference>
<dbReference type="PROSITE" id="PS00211">
    <property type="entry name" value="ABC_TRANSPORTER_1"/>
    <property type="match status" value="1"/>
</dbReference>
<sequence length="581" mass="64406">MFKLISRILNLSGKYKNRIKGAFVFAFIESVLSKMPIFIAFTVLIGFYEKTISPKTFLYVGIGLGLVVLVQALVHFLSDKLQSAAGFLIFADKRMELGNHLRKLPMGYFTSGNLGKINSVLSSDMSFIEEVSMSTIANMMSYVLSTVVLTIFMFVLDYRIGLVSVCVTLIATLLASRMNKMSLSEAVIRQEQGEKLTDAVLSFAEGISVIKSYNLLGDNSKALTDSFASSRDTSIKFEKKMTPWTSGLNIIYGIGITFILALALYLHLQGMLKLPYVLGLILFVFDLFSPLKTLYGEASRLTVMNAALDRIEEVLNETELQDTGKKHLLKAKFGEPEISFNHVKFSYGEKEVLHDMNFEMKKNTMTALVGQSGGGKSTVANLLARFWDVDSGEILIRGVNIKDVSLSELMSEISMVFQRVYLFQDTIFNNIAMGKENATKEEVIEAAKKARCYDFIMALPDGFDTMIGEGGATLSGGEKQRISIARCILKDAPIVILDEATASVDVDNESYIQEAISELVKNKTLLVIAHRLNTIRDADSIIVIKEGNIAEQGTHNELIALNGIYKNMVELQEKNKGLKII</sequence>
<comment type="caution">
    <text evidence="11">The sequence shown here is derived from an EMBL/GenBank/DDBJ whole genome shotgun (WGS) entry which is preliminary data.</text>
</comment>
<dbReference type="InterPro" id="IPR039421">
    <property type="entry name" value="Type_1_exporter"/>
</dbReference>
<evidence type="ECO:0000256" key="6">
    <source>
        <dbReference type="ARBA" id="ARBA00022989"/>
    </source>
</evidence>
<dbReference type="Proteomes" id="UP000070442">
    <property type="component" value="Unassembled WGS sequence"/>
</dbReference>